<evidence type="ECO:0000313" key="2">
    <source>
        <dbReference type="Proteomes" id="UP000295598"/>
    </source>
</evidence>
<dbReference type="GO" id="GO:0110001">
    <property type="term" value="C:toxin-antitoxin complex"/>
    <property type="evidence" value="ECO:0007669"/>
    <property type="project" value="InterPro"/>
</dbReference>
<dbReference type="EMBL" id="PUJY01000008">
    <property type="protein sequence ID" value="TDB60368.1"/>
    <property type="molecule type" value="Genomic_DNA"/>
</dbReference>
<dbReference type="Proteomes" id="UP000295598">
    <property type="component" value="Unassembled WGS sequence"/>
</dbReference>
<comment type="caution">
    <text evidence="1">The sequence shown here is derived from an EMBL/GenBank/DDBJ whole genome shotgun (WGS) entry which is preliminary data.</text>
</comment>
<organism evidence="1 2">
    <name type="scientific">Photorhabdus khanii subsp. guanajuatensis</name>
    <dbReference type="NCBI Taxonomy" id="2100166"/>
    <lineage>
        <taxon>Bacteria</taxon>
        <taxon>Pseudomonadati</taxon>
        <taxon>Pseudomonadota</taxon>
        <taxon>Gammaproteobacteria</taxon>
        <taxon>Enterobacterales</taxon>
        <taxon>Morganellaceae</taxon>
        <taxon>Photorhabdus</taxon>
    </lineage>
</organism>
<evidence type="ECO:0000313" key="1">
    <source>
        <dbReference type="EMBL" id="TDB60368.1"/>
    </source>
</evidence>
<dbReference type="AlphaFoldDB" id="A0A4R4JZQ4"/>
<dbReference type="GO" id="GO:0003723">
    <property type="term" value="F:RNA binding"/>
    <property type="evidence" value="ECO:0007669"/>
    <property type="project" value="InterPro"/>
</dbReference>
<dbReference type="GO" id="GO:0004519">
    <property type="term" value="F:endonuclease activity"/>
    <property type="evidence" value="ECO:0007669"/>
    <property type="project" value="InterPro"/>
</dbReference>
<dbReference type="InterPro" id="IPR018669">
    <property type="entry name" value="Toxin_HigB"/>
</dbReference>
<name>A0A4R4JZQ4_9GAMM</name>
<sequence>MDFATYYWSALEPFEKAARDFPNDADAIIATYKQLKEKDFENPAELRNQFPSLDNFKYRNKWWVIDIGGQNLRMIAYINFVNKRLYVKHIATHAEYDKLTKQYRETKE</sequence>
<reference evidence="1 2" key="1">
    <citation type="journal article" date="2019" name="Int. J. Syst. Evol. Microbiol.">
        <title>Photorhabdus khanii subsp. guanajuatensis subsp. nov., isolated from Heterorhabditis atacamensis, and Photorhabdus luminescens subsp. mexicana subsp. nov., isolated from Heterorhabditis mexicana entomopathogenic nematodes.</title>
        <authorList>
            <person name="Machado R.A.R."/>
            <person name="Bruno P."/>
            <person name="Arce C.C.M."/>
            <person name="Liechti N."/>
            <person name="Kohler A."/>
            <person name="Bernal J."/>
            <person name="Bruggmann R."/>
            <person name="Turlings T.C.J."/>
        </authorList>
    </citation>
    <scope>NUCLEOTIDE SEQUENCE [LARGE SCALE GENOMIC DNA]</scope>
    <source>
        <strain evidence="1 2">MEX20-17</strain>
    </source>
</reference>
<proteinExistence type="predicted"/>
<dbReference type="Pfam" id="PF09907">
    <property type="entry name" value="HigB_toxin"/>
    <property type="match status" value="1"/>
</dbReference>
<protein>
    <submittedName>
        <fullName evidence="1">Cytoplasmic protein</fullName>
    </submittedName>
</protein>
<accession>A0A4R4JZQ4</accession>
<gene>
    <name evidence="1" type="ORF">C5467_07040</name>
</gene>